<name>A0ABT3KUZ0_9BURK</name>
<evidence type="ECO:0000256" key="1">
    <source>
        <dbReference type="ARBA" id="ARBA00004377"/>
    </source>
</evidence>
<evidence type="ECO:0000313" key="14">
    <source>
        <dbReference type="Proteomes" id="UP001208935"/>
    </source>
</evidence>
<evidence type="ECO:0000256" key="4">
    <source>
        <dbReference type="ARBA" id="ARBA00022481"/>
    </source>
</evidence>
<comment type="subcellular location">
    <subcellularLocation>
        <location evidence="1">Cell inner membrane</location>
        <topology evidence="1">Single-pass membrane protein</topology>
    </subcellularLocation>
</comment>
<keyword evidence="4" id="KW-0488">Methylation</keyword>
<evidence type="ECO:0000256" key="3">
    <source>
        <dbReference type="ARBA" id="ARBA00022475"/>
    </source>
</evidence>
<dbReference type="SUPFAM" id="SSF54523">
    <property type="entry name" value="Pili subunits"/>
    <property type="match status" value="1"/>
</dbReference>
<evidence type="ECO:0000256" key="5">
    <source>
        <dbReference type="ARBA" id="ARBA00022519"/>
    </source>
</evidence>
<evidence type="ECO:0000256" key="8">
    <source>
        <dbReference type="ARBA" id="ARBA00023136"/>
    </source>
</evidence>
<feature type="domain" description="General secretion pathway GspH" evidence="12">
    <location>
        <begin position="48"/>
        <end position="172"/>
    </location>
</feature>
<comment type="similarity">
    <text evidence="9">Belongs to the GSP H family.</text>
</comment>
<keyword evidence="14" id="KW-1185">Reference proteome</keyword>
<gene>
    <name evidence="13" type="ORF">D5039_13655</name>
</gene>
<proteinExistence type="inferred from homology"/>
<evidence type="ECO:0000256" key="9">
    <source>
        <dbReference type="ARBA" id="ARBA00025772"/>
    </source>
</evidence>
<organism evidence="13 14">
    <name type="scientific">Verminephrobacter aporrectodeae subsp. tuberculatae</name>
    <dbReference type="NCBI Taxonomy" id="1110392"/>
    <lineage>
        <taxon>Bacteria</taxon>
        <taxon>Pseudomonadati</taxon>
        <taxon>Pseudomonadota</taxon>
        <taxon>Betaproteobacteria</taxon>
        <taxon>Burkholderiales</taxon>
        <taxon>Comamonadaceae</taxon>
        <taxon>Verminephrobacter</taxon>
    </lineage>
</organism>
<evidence type="ECO:0000256" key="2">
    <source>
        <dbReference type="ARBA" id="ARBA00021549"/>
    </source>
</evidence>
<dbReference type="Proteomes" id="UP001208935">
    <property type="component" value="Unassembled WGS sequence"/>
</dbReference>
<dbReference type="Gene3D" id="3.55.40.10">
    <property type="entry name" value="minor pseudopilin epsh domain"/>
    <property type="match status" value="1"/>
</dbReference>
<keyword evidence="7 11" id="KW-1133">Transmembrane helix</keyword>
<dbReference type="InterPro" id="IPR045584">
    <property type="entry name" value="Pilin-like"/>
</dbReference>
<dbReference type="NCBIfam" id="TIGR02532">
    <property type="entry name" value="IV_pilin_GFxxxE"/>
    <property type="match status" value="1"/>
</dbReference>
<accession>A0ABT3KUZ0</accession>
<evidence type="ECO:0000256" key="7">
    <source>
        <dbReference type="ARBA" id="ARBA00022989"/>
    </source>
</evidence>
<evidence type="ECO:0000313" key="13">
    <source>
        <dbReference type="EMBL" id="MCW5322156.1"/>
    </source>
</evidence>
<feature type="transmembrane region" description="Helical" evidence="11">
    <location>
        <begin position="12"/>
        <end position="32"/>
    </location>
</feature>
<evidence type="ECO:0000256" key="6">
    <source>
        <dbReference type="ARBA" id="ARBA00022692"/>
    </source>
</evidence>
<dbReference type="EMBL" id="QZCW01000002">
    <property type="protein sequence ID" value="MCW5322156.1"/>
    <property type="molecule type" value="Genomic_DNA"/>
</dbReference>
<dbReference type="InterPro" id="IPR022346">
    <property type="entry name" value="T2SS_GspH"/>
</dbReference>
<evidence type="ECO:0000259" key="12">
    <source>
        <dbReference type="Pfam" id="PF12019"/>
    </source>
</evidence>
<reference evidence="14" key="1">
    <citation type="submission" date="2023-07" db="EMBL/GenBank/DDBJ databases">
        <title>Verminephrobacter genomes.</title>
        <authorList>
            <person name="Lund M.B."/>
        </authorList>
    </citation>
    <scope>NUCLEOTIDE SEQUENCE [LARGE SCALE GENOMIC DNA]</scope>
    <source>
        <strain evidence="14">AtM5-05</strain>
    </source>
</reference>
<protein>
    <recommendedName>
        <fullName evidence="2">Type II secretion system protein H</fullName>
    </recommendedName>
    <alternativeName>
        <fullName evidence="10">General secretion pathway protein H</fullName>
    </alternativeName>
</protein>
<keyword evidence="8 11" id="KW-0472">Membrane</keyword>
<keyword evidence="6 11" id="KW-0812">Transmembrane</keyword>
<dbReference type="Pfam" id="PF12019">
    <property type="entry name" value="GspH"/>
    <property type="match status" value="1"/>
</dbReference>
<keyword evidence="3" id="KW-1003">Cell membrane</keyword>
<keyword evidence="5" id="KW-0997">Cell inner membrane</keyword>
<sequence>MGHAGQRIDRGWTLIELLLSVALAAVLMGLAAPSLVQYQRNSELSALTNTLLASINAARWEALKTGKNAFVRPRGTGWNSGWVVYVDANRDSVYTHAADITVQVQGAVKSHFNVTGNNTAAGASPYVKFDSSGYSTNLGGAPVALSLSIARTDVPPARVREETRRIVVARTGRVRTCKPGHAGCPASTTRQVGAE</sequence>
<evidence type="ECO:0000256" key="11">
    <source>
        <dbReference type="SAM" id="Phobius"/>
    </source>
</evidence>
<comment type="caution">
    <text evidence="13">The sequence shown here is derived from an EMBL/GenBank/DDBJ whole genome shotgun (WGS) entry which is preliminary data.</text>
</comment>
<dbReference type="InterPro" id="IPR012902">
    <property type="entry name" value="N_methyl_site"/>
</dbReference>
<evidence type="ECO:0000256" key="10">
    <source>
        <dbReference type="ARBA" id="ARBA00030775"/>
    </source>
</evidence>